<accession>A0A174MXQ2</accession>
<sequence>MFEKFSDYMYSLLFTPLKKISQVRNQFYIFFRIIGKLFDDTKADIFRVREESMIASASTMMLSEHGKDREMPRLRGESDEGYRIRLSMKGIIAQKAGTIQGLLLCLKSLELDGEIIPYYTISPERWAEFIVKIHYSLSSTTPLLLSSIKNEIRKVKPASAKDNYLFNFYTEYKVTIEYVNAIHFRLAFYPRFNQAYLYLDGTWKLTNSQPLNAYSSNNLVDFYPVGMRLKIKIYATISLEDAIRFSSILRKYVYHYENLHRYRIAAQHVLYSAELEKLQIMIWHTMRADQGVRFLLSFSGVHQTDAIHKYHLAARQTLYSNVQDKCQIAVSHNLKLKQQITTQFINHEEITFNASYHGCISIHEDMTESETVKSRLQAQEKVSTGIIRIFQVNYMDNSWKMNGKRKLNGGLSIV</sequence>
<protein>
    <submittedName>
        <fullName evidence="1">Phage tail protein (Tail_P2_I)</fullName>
    </submittedName>
</protein>
<organism evidence="1 2">
    <name type="scientific">Hungatella hathewayi</name>
    <dbReference type="NCBI Taxonomy" id="154046"/>
    <lineage>
        <taxon>Bacteria</taxon>
        <taxon>Bacillati</taxon>
        <taxon>Bacillota</taxon>
        <taxon>Clostridia</taxon>
        <taxon>Lachnospirales</taxon>
        <taxon>Lachnospiraceae</taxon>
        <taxon>Hungatella</taxon>
    </lineage>
</organism>
<evidence type="ECO:0000313" key="2">
    <source>
        <dbReference type="Proteomes" id="UP000095651"/>
    </source>
</evidence>
<proteinExistence type="predicted"/>
<dbReference type="RefSeq" id="WP_055660468.1">
    <property type="nucleotide sequence ID" value="NZ_CABIXC010000028.1"/>
</dbReference>
<gene>
    <name evidence="1" type="ORF">ERS852407_05793</name>
</gene>
<name>A0A174MXQ2_9FIRM</name>
<evidence type="ECO:0000313" key="1">
    <source>
        <dbReference type="EMBL" id="CUP38940.1"/>
    </source>
</evidence>
<dbReference type="Proteomes" id="UP000095651">
    <property type="component" value="Unassembled WGS sequence"/>
</dbReference>
<reference evidence="1 2" key="1">
    <citation type="submission" date="2015-09" db="EMBL/GenBank/DDBJ databases">
        <authorList>
            <consortium name="Pathogen Informatics"/>
        </authorList>
    </citation>
    <scope>NUCLEOTIDE SEQUENCE [LARGE SCALE GENOMIC DNA]</scope>
    <source>
        <strain evidence="1 2">2789STDY5608850</strain>
    </source>
</reference>
<dbReference type="AlphaFoldDB" id="A0A174MXQ2"/>
<dbReference type="EMBL" id="CYZE01000028">
    <property type="protein sequence ID" value="CUP38940.1"/>
    <property type="molecule type" value="Genomic_DNA"/>
</dbReference>